<keyword evidence="2" id="KW-1185">Reference proteome</keyword>
<name>A0ABT3ZQP3_9BURK</name>
<comment type="caution">
    <text evidence="1">The sequence shown here is derived from an EMBL/GenBank/DDBJ whole genome shotgun (WGS) entry which is preliminary data.</text>
</comment>
<gene>
    <name evidence="1" type="ORF">OVY01_16900</name>
</gene>
<reference evidence="1" key="1">
    <citation type="submission" date="2022-11" db="EMBL/GenBank/DDBJ databases">
        <title>Robbsia betulipollinis sp. nov., isolated from pollen of birch (Betula pendula).</title>
        <authorList>
            <person name="Shi H."/>
            <person name="Ambika Manirajan B."/>
            <person name="Ratering S."/>
            <person name="Geissler-Plaum R."/>
            <person name="Schnell S."/>
        </authorList>
    </citation>
    <scope>NUCLEOTIDE SEQUENCE</scope>
    <source>
        <strain evidence="1">Bb-Pol-6</strain>
    </source>
</reference>
<sequence>MSLQIRSLGSNPDAASLPTIPGGAQPSFVGASKAVSTSATFILPKDMQMSLWARVKGWFQDGGKQHDAIERHVAFLNRSDIELGPNAHAMRCDAFTTLRDLVPHDRQDRFRIELSEIMPAEVPGGLASPTLSYRLKVDGQTLLSSHLADGDLQQCADMRALVENTGIAVDGDAAFGDFQDSVMLRSVAATLRSHGMEEGAERVLAQKDALKALNNPDAKRDNAHVAEALKMQQLSRSSHGAPFRFNVAVANNARDYTMRLDVDGEPGESVTLFTGTLAHTQHDQFFGMATAAVAIMAMQRMPTEDRMAGRREMFGSDTARQMSSDPHVRKFFGNPDYNSDNFHHIEEVEGEPAFLVHFQAPDGVQVDEGQGRLLPPLKLSDLPAGRDGRLSGAALKAALAGQPYGSLRELAEQRHMTEHDASFRAVMEPVRKEVSRLADAIGYGGLIRLKDDLGRQSIGNTTFRALFDWPEPDVMDVPPHDPMQYA</sequence>
<organism evidence="1 2">
    <name type="scientific">Robbsia betulipollinis</name>
    <dbReference type="NCBI Taxonomy" id="2981849"/>
    <lineage>
        <taxon>Bacteria</taxon>
        <taxon>Pseudomonadati</taxon>
        <taxon>Pseudomonadota</taxon>
        <taxon>Betaproteobacteria</taxon>
        <taxon>Burkholderiales</taxon>
        <taxon>Burkholderiaceae</taxon>
        <taxon>Robbsia</taxon>
    </lineage>
</organism>
<evidence type="ECO:0000313" key="2">
    <source>
        <dbReference type="Proteomes" id="UP001082899"/>
    </source>
</evidence>
<dbReference type="EMBL" id="JAPMXC010000006">
    <property type="protein sequence ID" value="MCY0388855.1"/>
    <property type="molecule type" value="Genomic_DNA"/>
</dbReference>
<evidence type="ECO:0000313" key="1">
    <source>
        <dbReference type="EMBL" id="MCY0388855.1"/>
    </source>
</evidence>
<dbReference type="RefSeq" id="WP_267848736.1">
    <property type="nucleotide sequence ID" value="NZ_JAPMXC010000006.1"/>
</dbReference>
<dbReference type="Proteomes" id="UP001082899">
    <property type="component" value="Unassembled WGS sequence"/>
</dbReference>
<accession>A0ABT3ZQP3</accession>
<proteinExistence type="predicted"/>
<protein>
    <submittedName>
        <fullName evidence="1">Uncharacterized protein</fullName>
    </submittedName>
</protein>